<keyword evidence="5" id="KW-1185">Reference proteome</keyword>
<keyword evidence="1" id="KW-0547">Nucleotide-binding</keyword>
<reference evidence="2 5" key="1">
    <citation type="submission" date="2021-06" db="EMBL/GenBank/DDBJ databases">
        <title>Collection of gut derived symbiotic bacterial strains cultured from healthy donors.</title>
        <authorList>
            <person name="Lin H."/>
            <person name="Littmann E."/>
            <person name="Pamer E.G."/>
        </authorList>
    </citation>
    <scope>NUCLEOTIDE SEQUENCE</scope>
    <source>
        <strain evidence="3 5">MSK.21.70</strain>
        <strain evidence="2">MSK.21.82</strain>
    </source>
</reference>
<dbReference type="PANTHER" id="PTHR23407">
    <property type="entry name" value="ATPASE INHIBITOR/5-FORMYLTETRAHYDROFOLATE CYCLO-LIGASE"/>
    <property type="match status" value="1"/>
</dbReference>
<keyword evidence="2" id="KW-0436">Ligase</keyword>
<evidence type="ECO:0000313" key="5">
    <source>
        <dbReference type="Proteomes" id="UP001197492"/>
    </source>
</evidence>
<dbReference type="Pfam" id="PF01812">
    <property type="entry name" value="5-FTHF_cyc-lig"/>
    <property type="match status" value="1"/>
</dbReference>
<comment type="cofactor">
    <cofactor evidence="1">
        <name>Mg(2+)</name>
        <dbReference type="ChEBI" id="CHEBI:18420"/>
    </cofactor>
</comment>
<keyword evidence="1" id="KW-0479">Metal-binding</keyword>
<evidence type="ECO:0000313" key="2">
    <source>
        <dbReference type="EMBL" id="MBV3382601.1"/>
    </source>
</evidence>
<dbReference type="PIRSF" id="PIRSF006806">
    <property type="entry name" value="FTHF_cligase"/>
    <property type="match status" value="1"/>
</dbReference>
<dbReference type="NCBIfam" id="TIGR02727">
    <property type="entry name" value="MTHFS_bact"/>
    <property type="match status" value="1"/>
</dbReference>
<protein>
    <recommendedName>
        <fullName evidence="1">5-formyltetrahydrofolate cyclo-ligase</fullName>
        <ecNumber evidence="1">6.3.3.2</ecNumber>
    </recommendedName>
</protein>
<dbReference type="EC" id="6.3.3.2" evidence="1"/>
<dbReference type="PANTHER" id="PTHR23407:SF1">
    <property type="entry name" value="5-FORMYLTETRAHYDROFOLATE CYCLO-LIGASE"/>
    <property type="match status" value="1"/>
</dbReference>
<dbReference type="InterPro" id="IPR002698">
    <property type="entry name" value="FTHF_cligase"/>
</dbReference>
<name>A0AAW4MXQ1_9FIRM</name>
<comment type="similarity">
    <text evidence="1">Belongs to the 5-formyltetrahydrofolate cyclo-ligase family.</text>
</comment>
<dbReference type="GO" id="GO:0035999">
    <property type="term" value="P:tetrahydrofolate interconversion"/>
    <property type="evidence" value="ECO:0007669"/>
    <property type="project" value="TreeGrafter"/>
</dbReference>
<comment type="caution">
    <text evidence="2">The sequence shown here is derived from an EMBL/GenBank/DDBJ whole genome shotgun (WGS) entry which is preliminary data.</text>
</comment>
<organism evidence="2 4">
    <name type="scientific">Catenibacterium mitsuokai</name>
    <dbReference type="NCBI Taxonomy" id="100886"/>
    <lineage>
        <taxon>Bacteria</taxon>
        <taxon>Bacillati</taxon>
        <taxon>Bacillota</taxon>
        <taxon>Erysipelotrichia</taxon>
        <taxon>Erysipelotrichales</taxon>
        <taxon>Coprobacillaceae</taxon>
        <taxon>Catenibacterium</taxon>
    </lineage>
</organism>
<evidence type="ECO:0000256" key="1">
    <source>
        <dbReference type="RuleBase" id="RU361279"/>
    </source>
</evidence>
<dbReference type="Proteomes" id="UP001196408">
    <property type="component" value="Unassembled WGS sequence"/>
</dbReference>
<dbReference type="EMBL" id="JAHOEL010000025">
    <property type="protein sequence ID" value="MBV3392694.1"/>
    <property type="molecule type" value="Genomic_DNA"/>
</dbReference>
<dbReference type="Proteomes" id="UP001197492">
    <property type="component" value="Unassembled WGS sequence"/>
</dbReference>
<gene>
    <name evidence="2" type="ORF">KSV97_05025</name>
    <name evidence="3" type="ORF">KSW06_05390</name>
</gene>
<dbReference type="GO" id="GO:0005524">
    <property type="term" value="F:ATP binding"/>
    <property type="evidence" value="ECO:0007669"/>
    <property type="project" value="UniProtKB-KW"/>
</dbReference>
<dbReference type="RefSeq" id="WP_217747474.1">
    <property type="nucleotide sequence ID" value="NZ_JAHOEB010000025.1"/>
</dbReference>
<dbReference type="GO" id="GO:0009396">
    <property type="term" value="P:folic acid-containing compound biosynthetic process"/>
    <property type="evidence" value="ECO:0007669"/>
    <property type="project" value="TreeGrafter"/>
</dbReference>
<dbReference type="GO" id="GO:0046872">
    <property type="term" value="F:metal ion binding"/>
    <property type="evidence" value="ECO:0007669"/>
    <property type="project" value="UniProtKB-KW"/>
</dbReference>
<proteinExistence type="inferred from homology"/>
<keyword evidence="1" id="KW-0460">Magnesium</keyword>
<evidence type="ECO:0000313" key="3">
    <source>
        <dbReference type="EMBL" id="MBV3392694.1"/>
    </source>
</evidence>
<dbReference type="GO" id="GO:0030272">
    <property type="term" value="F:5-formyltetrahydrofolate cyclo-ligase activity"/>
    <property type="evidence" value="ECO:0007669"/>
    <property type="project" value="UniProtKB-EC"/>
</dbReference>
<dbReference type="AlphaFoldDB" id="A0AAW4MXQ1"/>
<sequence length="175" mass="20631">MDRKQMIKKRLSLEEETFISYSKRIASYLEEMPAFKNAKRIGFYMSYRHEVDTLHLIEKYILEKEIYVPKCVGDELDFQRIYTMDDLKEGAFHILEPSTNEHMDVKDLDVIVVPLLMFDANHNRIGYGRGFYDRCLKKTNALTIGLAFDFQEVENTHPHLLDVPLNYIITQKGVF</sequence>
<dbReference type="EMBL" id="JAHOEF010000023">
    <property type="protein sequence ID" value="MBV3382601.1"/>
    <property type="molecule type" value="Genomic_DNA"/>
</dbReference>
<evidence type="ECO:0000313" key="4">
    <source>
        <dbReference type="Proteomes" id="UP001196408"/>
    </source>
</evidence>
<accession>A0AAW4MXQ1</accession>
<comment type="catalytic activity">
    <reaction evidence="1">
        <text>(6S)-5-formyl-5,6,7,8-tetrahydrofolate + ATP = (6R)-5,10-methenyltetrahydrofolate + ADP + phosphate</text>
        <dbReference type="Rhea" id="RHEA:10488"/>
        <dbReference type="ChEBI" id="CHEBI:30616"/>
        <dbReference type="ChEBI" id="CHEBI:43474"/>
        <dbReference type="ChEBI" id="CHEBI:57455"/>
        <dbReference type="ChEBI" id="CHEBI:57457"/>
        <dbReference type="ChEBI" id="CHEBI:456216"/>
        <dbReference type="EC" id="6.3.3.2"/>
    </reaction>
</comment>
<keyword evidence="1" id="KW-0067">ATP-binding</keyword>